<dbReference type="Gene3D" id="1.10.287.690">
    <property type="entry name" value="Helix hairpin bin"/>
    <property type="match status" value="1"/>
</dbReference>
<evidence type="ECO:0000313" key="12">
    <source>
        <dbReference type="Proteomes" id="UP000265618"/>
    </source>
</evidence>
<evidence type="ECO:0000256" key="5">
    <source>
        <dbReference type="ARBA" id="ARBA00022705"/>
    </source>
</evidence>
<dbReference type="Proteomes" id="UP000265618">
    <property type="component" value="Unassembled WGS sequence"/>
</dbReference>
<dbReference type="EC" id="2.7.7.7" evidence="2"/>
<keyword evidence="3" id="KW-0808">Transferase</keyword>
<dbReference type="GO" id="GO:0003677">
    <property type="term" value="F:DNA binding"/>
    <property type="evidence" value="ECO:0007669"/>
    <property type="project" value="UniProtKB-KW"/>
</dbReference>
<evidence type="ECO:0000313" key="11">
    <source>
        <dbReference type="EMBL" id="GCA62942.1"/>
    </source>
</evidence>
<reference evidence="11 12" key="1">
    <citation type="journal article" date="2018" name="PLoS ONE">
        <title>The draft genome of Kipferlia bialata reveals reductive genome evolution in fornicate parasites.</title>
        <authorList>
            <person name="Tanifuji G."/>
            <person name="Takabayashi S."/>
            <person name="Kume K."/>
            <person name="Takagi M."/>
            <person name="Nakayama T."/>
            <person name="Kamikawa R."/>
            <person name="Inagaki Y."/>
            <person name="Hashimoto T."/>
        </authorList>
    </citation>
    <scope>NUCLEOTIDE SEQUENCE [LARGE SCALE GENOMIC DNA]</scope>
    <source>
        <strain evidence="11">NY0173</strain>
    </source>
</reference>
<comment type="similarity">
    <text evidence="1">Belongs to the DNA polymerase type-B family.</text>
</comment>
<dbReference type="OrthoDB" id="10265614at2759"/>
<feature type="region of interest" description="Disordered" evidence="9">
    <location>
        <begin position="185"/>
        <end position="206"/>
    </location>
</feature>
<dbReference type="InterPro" id="IPR006172">
    <property type="entry name" value="DNA-dir_DNA_pol_B"/>
</dbReference>
<comment type="caution">
    <text evidence="11">The sequence shown here is derived from an EMBL/GenBank/DDBJ whole genome shotgun (WGS) entry which is preliminary data.</text>
</comment>
<dbReference type="Pfam" id="PF03175">
    <property type="entry name" value="DNA_pol_B_2"/>
    <property type="match status" value="1"/>
</dbReference>
<dbReference type="GO" id="GO:0003887">
    <property type="term" value="F:DNA-directed DNA polymerase activity"/>
    <property type="evidence" value="ECO:0007669"/>
    <property type="project" value="UniProtKB-KW"/>
</dbReference>
<dbReference type="PANTHER" id="PTHR48144">
    <property type="entry name" value="DNA-DIRECTED DNA POLYMERASE"/>
    <property type="match status" value="1"/>
</dbReference>
<comment type="catalytic activity">
    <reaction evidence="8">
        <text>DNA(n) + a 2'-deoxyribonucleoside 5'-triphosphate = DNA(n+1) + diphosphate</text>
        <dbReference type="Rhea" id="RHEA:22508"/>
        <dbReference type="Rhea" id="RHEA-COMP:17339"/>
        <dbReference type="Rhea" id="RHEA-COMP:17340"/>
        <dbReference type="ChEBI" id="CHEBI:33019"/>
        <dbReference type="ChEBI" id="CHEBI:61560"/>
        <dbReference type="ChEBI" id="CHEBI:173112"/>
        <dbReference type="EC" id="2.7.7.7"/>
    </reaction>
</comment>
<dbReference type="SUPFAM" id="SSF53098">
    <property type="entry name" value="Ribonuclease H-like"/>
    <property type="match status" value="1"/>
</dbReference>
<dbReference type="GO" id="GO:0000166">
    <property type="term" value="F:nucleotide binding"/>
    <property type="evidence" value="ECO:0007669"/>
    <property type="project" value="InterPro"/>
</dbReference>
<keyword evidence="4" id="KW-0548">Nucleotidyltransferase</keyword>
<keyword evidence="12" id="KW-1185">Reference proteome</keyword>
<dbReference type="AlphaFoldDB" id="A0A391P3F8"/>
<dbReference type="GO" id="GO:0006260">
    <property type="term" value="P:DNA replication"/>
    <property type="evidence" value="ECO:0007669"/>
    <property type="project" value="UniProtKB-KW"/>
</dbReference>
<dbReference type="SUPFAM" id="SSF56672">
    <property type="entry name" value="DNA/RNA polymerases"/>
    <property type="match status" value="1"/>
</dbReference>
<evidence type="ECO:0000256" key="2">
    <source>
        <dbReference type="ARBA" id="ARBA00012417"/>
    </source>
</evidence>
<dbReference type="PANTHER" id="PTHR48144:SF2">
    <property type="entry name" value="DNA-DIRECTED DNA POLYMERASE"/>
    <property type="match status" value="1"/>
</dbReference>
<evidence type="ECO:0000256" key="7">
    <source>
        <dbReference type="ARBA" id="ARBA00023125"/>
    </source>
</evidence>
<accession>A0A391P3F8</accession>
<dbReference type="InterPro" id="IPR043502">
    <property type="entry name" value="DNA/RNA_pol_sf"/>
</dbReference>
<gene>
    <name evidence="11" type="ORF">KIPB_006764</name>
</gene>
<evidence type="ECO:0000256" key="1">
    <source>
        <dbReference type="ARBA" id="ARBA00005755"/>
    </source>
</evidence>
<evidence type="ECO:0000256" key="3">
    <source>
        <dbReference type="ARBA" id="ARBA00022679"/>
    </source>
</evidence>
<feature type="domain" description="DNA-directed DNA polymerase family B mitochondria/virus" evidence="10">
    <location>
        <begin position="227"/>
        <end position="447"/>
    </location>
</feature>
<evidence type="ECO:0000256" key="6">
    <source>
        <dbReference type="ARBA" id="ARBA00022932"/>
    </source>
</evidence>
<dbReference type="InterPro" id="IPR012337">
    <property type="entry name" value="RNaseH-like_sf"/>
</dbReference>
<evidence type="ECO:0000256" key="4">
    <source>
        <dbReference type="ARBA" id="ARBA00022695"/>
    </source>
</evidence>
<protein>
    <recommendedName>
        <fullName evidence="2">DNA-directed DNA polymerase</fullName>
        <ecNumber evidence="2">2.7.7.7</ecNumber>
    </recommendedName>
</protein>
<keyword evidence="5" id="KW-0235">DNA replication</keyword>
<evidence type="ECO:0000256" key="9">
    <source>
        <dbReference type="SAM" id="MobiDB-lite"/>
    </source>
</evidence>
<dbReference type="PRINTS" id="PR00106">
    <property type="entry name" value="DNAPOLB"/>
</dbReference>
<keyword evidence="6 11" id="KW-0239">DNA-directed DNA polymerase</keyword>
<keyword evidence="7" id="KW-0238">DNA-binding</keyword>
<evidence type="ECO:0000259" key="10">
    <source>
        <dbReference type="Pfam" id="PF03175"/>
    </source>
</evidence>
<evidence type="ECO:0000256" key="8">
    <source>
        <dbReference type="ARBA" id="ARBA00049244"/>
    </source>
</evidence>
<name>A0A391P3F8_9EUKA</name>
<sequence>MIAMPLSKFGKAFNLDQSKDICPYSLYKGDIVYEDSVPVSAVLPEHFNTPAEYTEMSKRLEGETEFRHMDYLEKYLVLDCEVLVKGLRVHDNSLKEIVKEVVAQSEDGDINPEFYGRVNYFDTLGCFTSASFAHNVMLLSGAYNQHMSYSGPLREWLDKGVIGGRCTLACDSETNKPIRHITDSEGKKGAVTKTHSHSGTIRTQKGDEPYTNTVEVVHHTGFKLIDLDACSLYPSAMADLTSFPTGAPTLFEGHSLQELQEKTYYVAEVRLNRLKARTYYDIPLLCYKRNGILNWFNELPEEDKDVSFVIDKTTFDDLAAHNVFQTEDFDYVQGVYWEENDCRVLKKTITYLYNRRVAIKEEMKQCTDPERRASLDGLQGGVKLIMNSCYGKLGRKSSDYKTIYKNYRNPDGTLHKDYLNYITKKRETIKDVTEVSGGKTVKIKIYQNSYTSFNSSHLSQCILAKSKVIMNRITCLFPRDEIVYTDTDSVQTNLSAFTRAIAEFKELYGYDLEGSDMGQFHPDIDDYCDMEVTYCGRGIYVAKKCYVADKRNPDNLQLDANHSSRYHIRFKGVPGREISKLENPVEVYTKMATGGFAPAPNVVGLDEHNKPILEYTQCLRFEFMRMAFAADSVVTRDVMRRMFRG</sequence>
<proteinExistence type="inferred from homology"/>
<organism evidence="11 12">
    <name type="scientific">Kipferlia bialata</name>
    <dbReference type="NCBI Taxonomy" id="797122"/>
    <lineage>
        <taxon>Eukaryota</taxon>
        <taxon>Metamonada</taxon>
        <taxon>Carpediemonas-like organisms</taxon>
        <taxon>Kipferlia</taxon>
    </lineage>
</organism>
<dbReference type="EMBL" id="BDIP01001784">
    <property type="protein sequence ID" value="GCA62942.1"/>
    <property type="molecule type" value="Genomic_DNA"/>
</dbReference>
<dbReference type="InterPro" id="IPR004868">
    <property type="entry name" value="DNA-dir_DNA_pol_B_mt/vir"/>
</dbReference>